<keyword evidence="5" id="KW-1185">Reference proteome</keyword>
<name>A0A1U6IRS5_9CLOT</name>
<dbReference type="Pfam" id="PF07501">
    <property type="entry name" value="G5"/>
    <property type="match status" value="1"/>
</dbReference>
<dbReference type="InterPro" id="IPR007137">
    <property type="entry name" value="DUF348"/>
</dbReference>
<dbReference type="GeneID" id="66300331"/>
<feature type="domain" description="G5" evidence="3">
    <location>
        <begin position="158"/>
        <end position="238"/>
    </location>
</feature>
<dbReference type="STRING" id="1351755.CCH01_01100"/>
<dbReference type="GO" id="GO:0019867">
    <property type="term" value="C:outer membrane"/>
    <property type="evidence" value="ECO:0007669"/>
    <property type="project" value="InterPro"/>
</dbReference>
<feature type="transmembrane region" description="Helical" evidence="2">
    <location>
        <begin position="21"/>
        <end position="38"/>
    </location>
</feature>
<keyword evidence="1" id="KW-0732">Signal</keyword>
<dbReference type="AlphaFoldDB" id="A0A1U6IRS5"/>
<keyword evidence="2" id="KW-1133">Transmembrane helix</keyword>
<keyword evidence="2" id="KW-0472">Membrane</keyword>
<protein>
    <recommendedName>
        <fullName evidence="3">G5 domain-containing protein</fullName>
    </recommendedName>
</protein>
<dbReference type="SMART" id="SM01208">
    <property type="entry name" value="G5"/>
    <property type="match status" value="1"/>
</dbReference>
<proteinExistence type="predicted"/>
<dbReference type="InterPro" id="IPR010611">
    <property type="entry name" value="3D_dom"/>
</dbReference>
<dbReference type="OrthoDB" id="9798935at2"/>
<dbReference type="GO" id="GO:0004553">
    <property type="term" value="F:hydrolase activity, hydrolyzing O-glycosyl compounds"/>
    <property type="evidence" value="ECO:0007669"/>
    <property type="project" value="InterPro"/>
</dbReference>
<dbReference type="PANTHER" id="PTHR39160">
    <property type="entry name" value="CELL WALL-BINDING PROTEIN YOCH"/>
    <property type="match status" value="1"/>
</dbReference>
<dbReference type="Gene3D" id="2.20.230.10">
    <property type="entry name" value="Resuscitation-promoting factor rpfb"/>
    <property type="match status" value="1"/>
</dbReference>
<organism evidence="4 5">
    <name type="scientific">Clostridium chauvoei JF4335</name>
    <dbReference type="NCBI Taxonomy" id="1351755"/>
    <lineage>
        <taxon>Bacteria</taxon>
        <taxon>Bacillati</taxon>
        <taxon>Bacillota</taxon>
        <taxon>Clostridia</taxon>
        <taxon>Eubacteriales</taxon>
        <taxon>Clostridiaceae</taxon>
        <taxon>Clostridium</taxon>
    </lineage>
</organism>
<evidence type="ECO:0000256" key="2">
    <source>
        <dbReference type="SAM" id="Phobius"/>
    </source>
</evidence>
<dbReference type="InterPro" id="IPR036908">
    <property type="entry name" value="RlpA-like_sf"/>
</dbReference>
<dbReference type="Pfam" id="PF03990">
    <property type="entry name" value="DUF348"/>
    <property type="match status" value="2"/>
</dbReference>
<dbReference type="InterPro" id="IPR051933">
    <property type="entry name" value="Resuscitation_pf_RpfB"/>
</dbReference>
<dbReference type="Pfam" id="PF06725">
    <property type="entry name" value="3D"/>
    <property type="match status" value="1"/>
</dbReference>
<keyword evidence="2" id="KW-0812">Transmembrane</keyword>
<evidence type="ECO:0000259" key="3">
    <source>
        <dbReference type="PROSITE" id="PS51109"/>
    </source>
</evidence>
<dbReference type="PROSITE" id="PS51109">
    <property type="entry name" value="G5"/>
    <property type="match status" value="1"/>
</dbReference>
<sequence length="349" mass="38225">MVEKCKEYLKRNFSNSPKAKILLGAALVAIVTVTFINMRKTITVSIDGKEETFVTYKGTVEDVLTTKGVEIAPKDKVKPALNSKVKEDSTISIKKAIPVNLSVNGKSVEINTAEDTIGDMLNAEVEELKNEGIEYKEGVDEVTPSVDTKIGEGLNVQLVKVEVKEELAKEAINFDVVEQTDDTLDESVEQVKQDGVTGEKEVAYEVIYKNGKEVSRNVKNSKVITEPVNKIIVQGTRKSFASRDGQILDYKKLIYCESTAYHGDGLTATGSTPVRIEGGISTISVDPRVIPLGSLVYVEGYGKAIAADTGGAIKGNIIDVFVNSQEDAYSWWGRRYDVPVYILAYPGEW</sequence>
<dbReference type="InterPro" id="IPR011098">
    <property type="entry name" value="G5_dom"/>
</dbReference>
<reference evidence="5" key="1">
    <citation type="submission" date="2017-03" db="EMBL/GenBank/DDBJ databases">
        <authorList>
            <person name="Falquet L."/>
            <person name="Falquet L."/>
        </authorList>
    </citation>
    <scope>NUCLEOTIDE SEQUENCE [LARGE SCALE GENOMIC DNA]</scope>
</reference>
<dbReference type="GO" id="GO:0009254">
    <property type="term" value="P:peptidoglycan turnover"/>
    <property type="evidence" value="ECO:0007669"/>
    <property type="project" value="InterPro"/>
</dbReference>
<evidence type="ECO:0000313" key="4">
    <source>
        <dbReference type="EMBL" id="SLK10725.1"/>
    </source>
</evidence>
<dbReference type="SUPFAM" id="SSF50685">
    <property type="entry name" value="Barwin-like endoglucanases"/>
    <property type="match status" value="1"/>
</dbReference>
<evidence type="ECO:0000256" key="1">
    <source>
        <dbReference type="ARBA" id="ARBA00022729"/>
    </source>
</evidence>
<dbReference type="RefSeq" id="WP_079481013.1">
    <property type="nucleotide sequence ID" value="NZ_CBML010000007.1"/>
</dbReference>
<accession>A0A1U6IRS5</accession>
<dbReference type="Proteomes" id="UP000190476">
    <property type="component" value="Chromosome I"/>
</dbReference>
<gene>
    <name evidence="4" type="ORF">CCH01_01100</name>
</gene>
<evidence type="ECO:0000313" key="5">
    <source>
        <dbReference type="Proteomes" id="UP000190476"/>
    </source>
</evidence>
<dbReference type="Gene3D" id="2.40.40.10">
    <property type="entry name" value="RlpA-like domain"/>
    <property type="match status" value="1"/>
</dbReference>
<dbReference type="PANTHER" id="PTHR39160:SF4">
    <property type="entry name" value="RESUSCITATION-PROMOTING FACTOR RPFB"/>
    <property type="match status" value="1"/>
</dbReference>
<dbReference type="CDD" id="cd22786">
    <property type="entry name" value="DPBB_YuiC-like"/>
    <property type="match status" value="1"/>
</dbReference>
<dbReference type="EMBL" id="LT799839">
    <property type="protein sequence ID" value="SLK10725.1"/>
    <property type="molecule type" value="Genomic_DNA"/>
</dbReference>